<sequence length="87" mass="9326">MAPALAAIRSIDHAASQNSAIRLQALTHDLESEVIESAELRQVRARKGTVRQVDVICMDGIGTPSVGDFDLSHGSTPPMPSHPQLRV</sequence>
<comment type="caution">
    <text evidence="2">The sequence shown here is derived from an EMBL/GenBank/DDBJ whole genome shotgun (WGS) entry which is preliminary data.</text>
</comment>
<feature type="region of interest" description="Disordered" evidence="1">
    <location>
        <begin position="68"/>
        <end position="87"/>
    </location>
</feature>
<evidence type="ECO:0000256" key="1">
    <source>
        <dbReference type="SAM" id="MobiDB-lite"/>
    </source>
</evidence>
<accession>A0ABP7BSE5</accession>
<evidence type="ECO:0000313" key="3">
    <source>
        <dbReference type="Proteomes" id="UP001410795"/>
    </source>
</evidence>
<gene>
    <name evidence="2" type="ORF">GCM10022202_31480</name>
</gene>
<dbReference type="Proteomes" id="UP001410795">
    <property type="component" value="Unassembled WGS sequence"/>
</dbReference>
<evidence type="ECO:0000313" key="2">
    <source>
        <dbReference type="EMBL" id="GAA3667114.1"/>
    </source>
</evidence>
<reference evidence="3" key="1">
    <citation type="journal article" date="2019" name="Int. J. Syst. Evol. Microbiol.">
        <title>The Global Catalogue of Microorganisms (GCM) 10K type strain sequencing project: providing services to taxonomists for standard genome sequencing and annotation.</title>
        <authorList>
            <consortium name="The Broad Institute Genomics Platform"/>
            <consortium name="The Broad Institute Genome Sequencing Center for Infectious Disease"/>
            <person name="Wu L."/>
            <person name="Ma J."/>
        </authorList>
    </citation>
    <scope>NUCLEOTIDE SEQUENCE [LARGE SCALE GENOMIC DNA]</scope>
    <source>
        <strain evidence="3">JCM 16546</strain>
    </source>
</reference>
<dbReference type="EMBL" id="BAAAYV010000024">
    <property type="protein sequence ID" value="GAA3667114.1"/>
    <property type="molecule type" value="Genomic_DNA"/>
</dbReference>
<organism evidence="2 3">
    <name type="scientific">Microbacterium marinilacus</name>
    <dbReference type="NCBI Taxonomy" id="415209"/>
    <lineage>
        <taxon>Bacteria</taxon>
        <taxon>Bacillati</taxon>
        <taxon>Actinomycetota</taxon>
        <taxon>Actinomycetes</taxon>
        <taxon>Micrococcales</taxon>
        <taxon>Microbacteriaceae</taxon>
        <taxon>Microbacterium</taxon>
    </lineage>
</organism>
<proteinExistence type="predicted"/>
<protein>
    <submittedName>
        <fullName evidence="2">Uncharacterized protein</fullName>
    </submittedName>
</protein>
<keyword evidence="3" id="KW-1185">Reference proteome</keyword>
<name>A0ABP7BSE5_9MICO</name>